<dbReference type="AlphaFoldDB" id="A0A6G1J5A2"/>
<feature type="compositionally biased region" description="Basic and acidic residues" evidence="1">
    <location>
        <begin position="266"/>
        <end position="284"/>
    </location>
</feature>
<feature type="compositionally biased region" description="Basic and acidic residues" evidence="1">
    <location>
        <begin position="755"/>
        <end position="772"/>
    </location>
</feature>
<keyword evidence="3" id="KW-1185">Reference proteome</keyword>
<feature type="compositionally biased region" description="Low complexity" evidence="1">
    <location>
        <begin position="785"/>
        <end position="796"/>
    </location>
</feature>
<organism evidence="2 3">
    <name type="scientific">Lentithecium fluviatile CBS 122367</name>
    <dbReference type="NCBI Taxonomy" id="1168545"/>
    <lineage>
        <taxon>Eukaryota</taxon>
        <taxon>Fungi</taxon>
        <taxon>Dikarya</taxon>
        <taxon>Ascomycota</taxon>
        <taxon>Pezizomycotina</taxon>
        <taxon>Dothideomycetes</taxon>
        <taxon>Pleosporomycetidae</taxon>
        <taxon>Pleosporales</taxon>
        <taxon>Massarineae</taxon>
        <taxon>Lentitheciaceae</taxon>
        <taxon>Lentithecium</taxon>
    </lineage>
</organism>
<feature type="compositionally biased region" description="Basic residues" evidence="1">
    <location>
        <begin position="665"/>
        <end position="676"/>
    </location>
</feature>
<name>A0A6G1J5A2_9PLEO</name>
<dbReference type="EMBL" id="MU005579">
    <property type="protein sequence ID" value="KAF2685383.1"/>
    <property type="molecule type" value="Genomic_DNA"/>
</dbReference>
<feature type="region of interest" description="Disordered" evidence="1">
    <location>
        <begin position="236"/>
        <end position="325"/>
    </location>
</feature>
<evidence type="ECO:0000256" key="1">
    <source>
        <dbReference type="SAM" id="MobiDB-lite"/>
    </source>
</evidence>
<dbReference type="Proteomes" id="UP000799291">
    <property type="component" value="Unassembled WGS sequence"/>
</dbReference>
<feature type="region of interest" description="Disordered" evidence="1">
    <location>
        <begin position="643"/>
        <end position="692"/>
    </location>
</feature>
<proteinExistence type="predicted"/>
<gene>
    <name evidence="2" type="ORF">K458DRAFT_450385</name>
</gene>
<feature type="compositionally biased region" description="Polar residues" evidence="1">
    <location>
        <begin position="739"/>
        <end position="749"/>
    </location>
</feature>
<feature type="region of interest" description="Disordered" evidence="1">
    <location>
        <begin position="727"/>
        <end position="812"/>
    </location>
</feature>
<feature type="region of interest" description="Disordered" evidence="1">
    <location>
        <begin position="368"/>
        <end position="409"/>
    </location>
</feature>
<evidence type="ECO:0000313" key="3">
    <source>
        <dbReference type="Proteomes" id="UP000799291"/>
    </source>
</evidence>
<dbReference type="OrthoDB" id="10468716at2759"/>
<sequence>MQAGPRLFALRPSDREIADLMRDPTVQACSLPTGRILYFALPTPGKVLTWLDPSELLHLYRHLEGALGLLSRVGNPGTIDYLATFMNSILNRLSRAGLPAPIPNYLPVSLAGIAVGDPDIVSWINNGFQGHPPKPYQHFPSLPHPLVCHINAETGDFELRMTTPECLNYWDTVNKILSQGHKAFFHRVADMIHDPSGEHIYAFVPGPFHADRDPFYAWKEHHCYITSDRAALERAFPMSKPSPPVPNEGDASPEKHRQDRQKKRARSDDAHKRSKSPERDERRPARNAKCSRSLEPQQSTRRVTRHETSPPNSRKKDFPAPPEGLEEVFNSLTDEESEAIYSLRASIRVNADNTCQLVCYTHARTAESGRALEEPEGSGGLCDRCPEERMQHQAQPSRRANGPQDDGAIPKHVDTEFNNETEESDISVFARLNAQEELDSMIVRQNRTYSVFLSSLERFSEWANDLGYRLGDENMRELMLGGRTLDGFTNWLYSANSNIDELYQCMLRFDITKGSAHARIFYPRQDYLEDMNNWELFLYCRGLFEVVQEYIPRGTRAFHIYCPLVPGVTFKADVWRNIIGWCQQQDYRAFFYMGGELEQFYASCVTDLLNFNTSINQTNSTKTGLDSRTKPDGKWPEDSWTAPSDFLPWAPSDSSSFPERSVSPKQKKHPSNQNRTKRCDHPKQTPLTTNEETSLTTFVETLTRYELSLVTKGIMAPVPDDSELGWHLAPASRLPSPPRNTQKVPSPSSVAPKVQAKELKQGGKDRSAKQVNEKTAQPCGKKTSRQPSQESSQKSSKAAGKQPVPHEFSDQEHITYEDLLGLDIERLHYRYRELASQPPTPPSDLVTPLLTPPPRRGYRSPPTSRHRPQRTSSVRSVSPELGESDWTYISDGQVFEEPKLKYRYREI</sequence>
<evidence type="ECO:0000313" key="2">
    <source>
        <dbReference type="EMBL" id="KAF2685383.1"/>
    </source>
</evidence>
<reference evidence="2" key="1">
    <citation type="journal article" date="2020" name="Stud. Mycol.">
        <title>101 Dothideomycetes genomes: a test case for predicting lifestyles and emergence of pathogens.</title>
        <authorList>
            <person name="Haridas S."/>
            <person name="Albert R."/>
            <person name="Binder M."/>
            <person name="Bloem J."/>
            <person name="Labutti K."/>
            <person name="Salamov A."/>
            <person name="Andreopoulos B."/>
            <person name="Baker S."/>
            <person name="Barry K."/>
            <person name="Bills G."/>
            <person name="Bluhm B."/>
            <person name="Cannon C."/>
            <person name="Castanera R."/>
            <person name="Culley D."/>
            <person name="Daum C."/>
            <person name="Ezra D."/>
            <person name="Gonzalez J."/>
            <person name="Henrissat B."/>
            <person name="Kuo A."/>
            <person name="Liang C."/>
            <person name="Lipzen A."/>
            <person name="Lutzoni F."/>
            <person name="Magnuson J."/>
            <person name="Mondo S."/>
            <person name="Nolan M."/>
            <person name="Ohm R."/>
            <person name="Pangilinan J."/>
            <person name="Park H.-J."/>
            <person name="Ramirez L."/>
            <person name="Alfaro M."/>
            <person name="Sun H."/>
            <person name="Tritt A."/>
            <person name="Yoshinaga Y."/>
            <person name="Zwiers L.-H."/>
            <person name="Turgeon B."/>
            <person name="Goodwin S."/>
            <person name="Spatafora J."/>
            <person name="Crous P."/>
            <person name="Grigoriev I."/>
        </authorList>
    </citation>
    <scope>NUCLEOTIDE SEQUENCE</scope>
    <source>
        <strain evidence="2">CBS 122367</strain>
    </source>
</reference>
<accession>A0A6G1J5A2</accession>
<feature type="region of interest" description="Disordered" evidence="1">
    <location>
        <begin position="835"/>
        <end position="883"/>
    </location>
</feature>
<protein>
    <submittedName>
        <fullName evidence="2">Uncharacterized protein</fullName>
    </submittedName>
</protein>